<dbReference type="AlphaFoldDB" id="A0A2P2N9T1"/>
<accession>A0A2P2N9T1</accession>
<proteinExistence type="predicted"/>
<evidence type="ECO:0000313" key="1">
    <source>
        <dbReference type="EMBL" id="MBX39229.1"/>
    </source>
</evidence>
<name>A0A2P2N9T1_RHIMU</name>
<protein>
    <submittedName>
        <fullName evidence="1">Uncharacterized protein</fullName>
    </submittedName>
</protein>
<dbReference type="EMBL" id="GGEC01058745">
    <property type="protein sequence ID" value="MBX39229.1"/>
    <property type="molecule type" value="Transcribed_RNA"/>
</dbReference>
<reference evidence="1" key="1">
    <citation type="submission" date="2018-02" db="EMBL/GenBank/DDBJ databases">
        <title>Rhizophora mucronata_Transcriptome.</title>
        <authorList>
            <person name="Meera S.P."/>
            <person name="Sreeshan A."/>
            <person name="Augustine A."/>
        </authorList>
    </citation>
    <scope>NUCLEOTIDE SEQUENCE</scope>
    <source>
        <tissue evidence="1">Leaf</tissue>
    </source>
</reference>
<sequence length="19" mass="2158">MIHTSLTIRSGKKRQSNLS</sequence>
<organism evidence="1">
    <name type="scientific">Rhizophora mucronata</name>
    <name type="common">Asiatic mangrove</name>
    <dbReference type="NCBI Taxonomy" id="61149"/>
    <lineage>
        <taxon>Eukaryota</taxon>
        <taxon>Viridiplantae</taxon>
        <taxon>Streptophyta</taxon>
        <taxon>Embryophyta</taxon>
        <taxon>Tracheophyta</taxon>
        <taxon>Spermatophyta</taxon>
        <taxon>Magnoliopsida</taxon>
        <taxon>eudicotyledons</taxon>
        <taxon>Gunneridae</taxon>
        <taxon>Pentapetalae</taxon>
        <taxon>rosids</taxon>
        <taxon>fabids</taxon>
        <taxon>Malpighiales</taxon>
        <taxon>Rhizophoraceae</taxon>
        <taxon>Rhizophora</taxon>
    </lineage>
</organism>